<reference evidence="4" key="2">
    <citation type="submission" date="2025-09" db="UniProtKB">
        <authorList>
            <consortium name="Ensembl"/>
        </authorList>
    </citation>
    <scope>IDENTIFICATION</scope>
</reference>
<dbReference type="PROSITE" id="PS50097">
    <property type="entry name" value="BTB"/>
    <property type="match status" value="1"/>
</dbReference>
<dbReference type="SUPFAM" id="SSF117281">
    <property type="entry name" value="Kelch motif"/>
    <property type="match status" value="1"/>
</dbReference>
<evidence type="ECO:0000259" key="3">
    <source>
        <dbReference type="PROSITE" id="PS50097"/>
    </source>
</evidence>
<dbReference type="InterPro" id="IPR000210">
    <property type="entry name" value="BTB/POZ_dom"/>
</dbReference>
<evidence type="ECO:0000256" key="1">
    <source>
        <dbReference type="ARBA" id="ARBA00022441"/>
    </source>
</evidence>
<dbReference type="CDD" id="cd18237">
    <property type="entry name" value="BTB_POZ_KLHL7"/>
    <property type="match status" value="1"/>
</dbReference>
<dbReference type="InterPro" id="IPR015915">
    <property type="entry name" value="Kelch-typ_b-propeller"/>
</dbReference>
<dbReference type="Pfam" id="PF00651">
    <property type="entry name" value="BTB"/>
    <property type="match status" value="1"/>
</dbReference>
<keyword evidence="5" id="KW-1185">Reference proteome</keyword>
<sequence>MAASGVEKSSKKKREKKLAAREEAKLLAGFMGVMNNMRKQKTLCDVILMVQERKIPAHRVVLAAASHFFNLMFTTNMLESKSFEVELKYAGPDIIEQLVEFAYTARISVNSNNVQSLLDAANQYQIEPVKKMCVDFLKEQVDASNCLGISVLAECLDCLELKATADDFIHQHFTEVYKTDKFLQLDVKRVYDAAVRWLKYDEPNRQPFMVDILAKVTFPLISKNFLSKTVQAEPLIQDNPECLKMVISGMRYHLLSPEDRKELADGTRPRRKKHDYRIALFGGSQPQSCRYFNPKDYSWTDIHCPFEKQRDAACVFWDNIVYILGGSQLFPIKRMDCYNVVKDSWYSKLGPPTPRDSLAACAAEGKIYTSGANF</sequence>
<dbReference type="Gene3D" id="3.30.710.10">
    <property type="entry name" value="Potassium Channel Kv1.1, Chain A"/>
    <property type="match status" value="1"/>
</dbReference>
<dbReference type="Gene3D" id="1.25.40.420">
    <property type="match status" value="2"/>
</dbReference>
<dbReference type="PANTHER" id="PTHR24412:SF435">
    <property type="entry name" value="KELCH-LIKE PROTEIN 7"/>
    <property type="match status" value="1"/>
</dbReference>
<name>A0A8D2BB65_SCIVU</name>
<evidence type="ECO:0000313" key="5">
    <source>
        <dbReference type="Proteomes" id="UP000694564"/>
    </source>
</evidence>
<accession>A0A8D2BB65</accession>
<dbReference type="FunFam" id="3.30.710.10:FF:000080">
    <property type="entry name" value="kelch-like protein 7 isoform X1"/>
    <property type="match status" value="1"/>
</dbReference>
<proteinExistence type="predicted"/>
<dbReference type="Ensembl" id="ENSSVLT00005013121.1">
    <property type="protein sequence ID" value="ENSSVLP00005011852.1"/>
    <property type="gene ID" value="ENSSVLG00005009420.1"/>
</dbReference>
<dbReference type="SUPFAM" id="SSF54695">
    <property type="entry name" value="POZ domain"/>
    <property type="match status" value="1"/>
</dbReference>
<dbReference type="Gene3D" id="2.120.10.80">
    <property type="entry name" value="Kelch-type beta propeller"/>
    <property type="match status" value="1"/>
</dbReference>
<dbReference type="Pfam" id="PF07707">
    <property type="entry name" value="BACK"/>
    <property type="match status" value="1"/>
</dbReference>
<keyword evidence="2" id="KW-0677">Repeat</keyword>
<protein>
    <recommendedName>
        <fullName evidence="3">BTB domain-containing protein</fullName>
    </recommendedName>
</protein>
<dbReference type="InterPro" id="IPR011705">
    <property type="entry name" value="BACK"/>
</dbReference>
<reference evidence="4" key="1">
    <citation type="submission" date="2025-08" db="UniProtKB">
        <authorList>
            <consortium name="Ensembl"/>
        </authorList>
    </citation>
    <scope>IDENTIFICATION</scope>
</reference>
<feature type="domain" description="BTB" evidence="3">
    <location>
        <begin position="44"/>
        <end position="111"/>
    </location>
</feature>
<dbReference type="AlphaFoldDB" id="A0A8D2BB65"/>
<dbReference type="GO" id="GO:0031463">
    <property type="term" value="C:Cul3-RING ubiquitin ligase complex"/>
    <property type="evidence" value="ECO:0007669"/>
    <property type="project" value="InterPro"/>
</dbReference>
<dbReference type="Proteomes" id="UP000694564">
    <property type="component" value="Chromosome 2"/>
</dbReference>
<dbReference type="PANTHER" id="PTHR24412">
    <property type="entry name" value="KELCH PROTEIN"/>
    <property type="match status" value="1"/>
</dbReference>
<dbReference type="InterPro" id="IPR030599">
    <property type="entry name" value="BTB/POZ_KLHL7"/>
</dbReference>
<dbReference type="GeneTree" id="ENSGT00940000155602"/>
<dbReference type="InterPro" id="IPR011333">
    <property type="entry name" value="SKP1/BTB/POZ_sf"/>
</dbReference>
<keyword evidence="1" id="KW-0880">Kelch repeat</keyword>
<dbReference type="SMART" id="SM00225">
    <property type="entry name" value="BTB"/>
    <property type="match status" value="1"/>
</dbReference>
<dbReference type="SMART" id="SM00875">
    <property type="entry name" value="BACK"/>
    <property type="match status" value="1"/>
</dbReference>
<dbReference type="GO" id="GO:0016567">
    <property type="term" value="P:protein ubiquitination"/>
    <property type="evidence" value="ECO:0007669"/>
    <property type="project" value="InterPro"/>
</dbReference>
<evidence type="ECO:0000256" key="2">
    <source>
        <dbReference type="ARBA" id="ARBA00022737"/>
    </source>
</evidence>
<organism evidence="4 5">
    <name type="scientific">Sciurus vulgaris</name>
    <name type="common">Eurasian red squirrel</name>
    <dbReference type="NCBI Taxonomy" id="55149"/>
    <lineage>
        <taxon>Eukaryota</taxon>
        <taxon>Metazoa</taxon>
        <taxon>Chordata</taxon>
        <taxon>Craniata</taxon>
        <taxon>Vertebrata</taxon>
        <taxon>Euteleostomi</taxon>
        <taxon>Mammalia</taxon>
        <taxon>Eutheria</taxon>
        <taxon>Euarchontoglires</taxon>
        <taxon>Glires</taxon>
        <taxon>Rodentia</taxon>
        <taxon>Sciuromorpha</taxon>
        <taxon>Sciuridae</taxon>
        <taxon>Sciurinae</taxon>
        <taxon>Sciurini</taxon>
        <taxon>Sciurus</taxon>
    </lineage>
</organism>
<evidence type="ECO:0000313" key="4">
    <source>
        <dbReference type="Ensembl" id="ENSSVLP00005011852.1"/>
    </source>
</evidence>